<evidence type="ECO:0000313" key="17">
    <source>
        <dbReference type="EnsemblPlants" id="OB04G10240.1"/>
    </source>
</evidence>
<reference evidence="17" key="1">
    <citation type="journal article" date="2013" name="Nat. Commun.">
        <title>Whole-genome sequencing of Oryza brachyantha reveals mechanisms underlying Oryza genome evolution.</title>
        <authorList>
            <person name="Chen J."/>
            <person name="Huang Q."/>
            <person name="Gao D."/>
            <person name="Wang J."/>
            <person name="Lang Y."/>
            <person name="Liu T."/>
            <person name="Li B."/>
            <person name="Bai Z."/>
            <person name="Luis Goicoechea J."/>
            <person name="Liang C."/>
            <person name="Chen C."/>
            <person name="Zhang W."/>
            <person name="Sun S."/>
            <person name="Liao Y."/>
            <person name="Zhang X."/>
            <person name="Yang L."/>
            <person name="Song C."/>
            <person name="Wang M."/>
            <person name="Shi J."/>
            <person name="Liu G."/>
            <person name="Liu J."/>
            <person name="Zhou H."/>
            <person name="Zhou W."/>
            <person name="Yu Q."/>
            <person name="An N."/>
            <person name="Chen Y."/>
            <person name="Cai Q."/>
            <person name="Wang B."/>
            <person name="Liu B."/>
            <person name="Min J."/>
            <person name="Huang Y."/>
            <person name="Wu H."/>
            <person name="Li Z."/>
            <person name="Zhang Y."/>
            <person name="Yin Y."/>
            <person name="Song W."/>
            <person name="Jiang J."/>
            <person name="Jackson S.A."/>
            <person name="Wing R.A."/>
            <person name="Wang J."/>
            <person name="Chen M."/>
        </authorList>
    </citation>
    <scope>NUCLEOTIDE SEQUENCE [LARGE SCALE GENOMIC DNA]</scope>
    <source>
        <strain evidence="17">cv. IRGC 101232</strain>
    </source>
</reference>
<dbReference type="AlphaFoldDB" id="J3LV49"/>
<evidence type="ECO:0000259" key="15">
    <source>
        <dbReference type="PROSITE" id="PS50011"/>
    </source>
</evidence>
<sequence>MPSLCIFLGLLLFSLQSPPCSAATDTLKAGQVLAAGDKLVSRNGKFALGFFKPSANISKSSDNISSSWYVGIWFDKIPVFTVVWVANRETPVTEPQLKVTQLKISQDGNLAIVDHATESIIWSTHIVINRTETSMNTSTAVLHDSGNLVIESPSNVPLWQSFDDPTDVALPNAKIGWNKVTGLNRVGVSKKSMIDMSNKFKWCAAPLHDAEDSSGIKAFRYTDLVHATKNFSEKLGAGGFGSVFKGTLSDLTAIAVKRLDGDRQGEKQFRAEVSSIGLIQHINLVKLIGFCCQDFGMAAFVGRDFSRITTFRGTVGYLAPEWISGVAITPKVDVYSFGMVLLEIISGRRNMPEESASGNYHVSFFPMQAINKLHEGDVQSLVDPRLHDDFSLEEAERILKVACWCIQDDDLDRPTMVEVVRVLEGLQELEIPPMPRLLAALTG</sequence>
<keyword evidence="9" id="KW-0472">Membrane</keyword>
<evidence type="ECO:0000256" key="10">
    <source>
        <dbReference type="ARBA" id="ARBA00023170"/>
    </source>
</evidence>
<dbReference type="GO" id="GO:0004674">
    <property type="term" value="F:protein serine/threonine kinase activity"/>
    <property type="evidence" value="ECO:0007669"/>
    <property type="project" value="UniProtKB-EC"/>
</dbReference>
<dbReference type="CDD" id="cd00028">
    <property type="entry name" value="B_lectin"/>
    <property type="match status" value="1"/>
</dbReference>
<evidence type="ECO:0000256" key="3">
    <source>
        <dbReference type="ARBA" id="ARBA00022679"/>
    </source>
</evidence>
<evidence type="ECO:0000259" key="16">
    <source>
        <dbReference type="PROSITE" id="PS50927"/>
    </source>
</evidence>
<keyword evidence="18" id="KW-1185">Reference proteome</keyword>
<evidence type="ECO:0000256" key="2">
    <source>
        <dbReference type="ARBA" id="ARBA00012513"/>
    </source>
</evidence>
<dbReference type="PANTHER" id="PTHR47974">
    <property type="entry name" value="OS07G0415500 PROTEIN"/>
    <property type="match status" value="1"/>
</dbReference>
<dbReference type="PROSITE" id="PS50927">
    <property type="entry name" value="BULB_LECTIN"/>
    <property type="match status" value="1"/>
</dbReference>
<comment type="catalytic activity">
    <reaction evidence="11">
        <text>L-threonyl-[protein] + ATP = O-phospho-L-threonyl-[protein] + ADP + H(+)</text>
        <dbReference type="Rhea" id="RHEA:46608"/>
        <dbReference type="Rhea" id="RHEA-COMP:11060"/>
        <dbReference type="Rhea" id="RHEA-COMP:11605"/>
        <dbReference type="ChEBI" id="CHEBI:15378"/>
        <dbReference type="ChEBI" id="CHEBI:30013"/>
        <dbReference type="ChEBI" id="CHEBI:30616"/>
        <dbReference type="ChEBI" id="CHEBI:61977"/>
        <dbReference type="ChEBI" id="CHEBI:456216"/>
        <dbReference type="EC" id="2.7.11.1"/>
    </reaction>
</comment>
<feature type="signal peptide" evidence="14">
    <location>
        <begin position="1"/>
        <end position="22"/>
    </location>
</feature>
<evidence type="ECO:0000256" key="12">
    <source>
        <dbReference type="ARBA" id="ARBA00048679"/>
    </source>
</evidence>
<dbReference type="InterPro" id="IPR036426">
    <property type="entry name" value="Bulb-type_lectin_dom_sf"/>
</dbReference>
<evidence type="ECO:0000256" key="13">
    <source>
        <dbReference type="PROSITE-ProRule" id="PRU10141"/>
    </source>
</evidence>
<keyword evidence="3" id="KW-0808">Transferase</keyword>
<keyword evidence="7 13" id="KW-0067">ATP-binding</keyword>
<keyword evidence="6 13" id="KW-0547">Nucleotide-binding</keyword>
<dbReference type="SUPFAM" id="SSF56112">
    <property type="entry name" value="Protein kinase-like (PK-like)"/>
    <property type="match status" value="1"/>
</dbReference>
<dbReference type="InterPro" id="IPR011009">
    <property type="entry name" value="Kinase-like_dom_sf"/>
</dbReference>
<dbReference type="SUPFAM" id="SSF51110">
    <property type="entry name" value="alpha-D-mannose-specific plant lectins"/>
    <property type="match status" value="1"/>
</dbReference>
<evidence type="ECO:0000256" key="9">
    <source>
        <dbReference type="ARBA" id="ARBA00023136"/>
    </source>
</evidence>
<evidence type="ECO:0000256" key="14">
    <source>
        <dbReference type="SAM" id="SignalP"/>
    </source>
</evidence>
<dbReference type="PROSITE" id="PS50011">
    <property type="entry name" value="PROTEIN_KINASE_DOM"/>
    <property type="match status" value="1"/>
</dbReference>
<comment type="catalytic activity">
    <reaction evidence="12">
        <text>L-seryl-[protein] + ATP = O-phospho-L-seryl-[protein] + ADP + H(+)</text>
        <dbReference type="Rhea" id="RHEA:17989"/>
        <dbReference type="Rhea" id="RHEA-COMP:9863"/>
        <dbReference type="Rhea" id="RHEA-COMP:11604"/>
        <dbReference type="ChEBI" id="CHEBI:15378"/>
        <dbReference type="ChEBI" id="CHEBI:29999"/>
        <dbReference type="ChEBI" id="CHEBI:30616"/>
        <dbReference type="ChEBI" id="CHEBI:83421"/>
        <dbReference type="ChEBI" id="CHEBI:456216"/>
        <dbReference type="EC" id="2.7.11.1"/>
    </reaction>
</comment>
<dbReference type="EnsemblPlants" id="OB04G10240.1">
    <property type="protein sequence ID" value="OB04G10240.1"/>
    <property type="gene ID" value="OB04G10240"/>
</dbReference>
<feature type="chain" id="PRO_5003773036" description="non-specific serine/threonine protein kinase" evidence="14">
    <location>
        <begin position="23"/>
        <end position="443"/>
    </location>
</feature>
<keyword evidence="10" id="KW-0675">Receptor</keyword>
<protein>
    <recommendedName>
        <fullName evidence="2">non-specific serine/threonine protein kinase</fullName>
        <ecNumber evidence="2">2.7.11.1</ecNumber>
    </recommendedName>
</protein>
<evidence type="ECO:0000313" key="18">
    <source>
        <dbReference type="Proteomes" id="UP000006038"/>
    </source>
</evidence>
<dbReference type="GO" id="GO:0051707">
    <property type="term" value="P:response to other organism"/>
    <property type="evidence" value="ECO:0007669"/>
    <property type="project" value="UniProtKB-ARBA"/>
</dbReference>
<reference evidence="17" key="2">
    <citation type="submission" date="2013-04" db="UniProtKB">
        <authorList>
            <consortium name="EnsemblPlants"/>
        </authorList>
    </citation>
    <scope>IDENTIFICATION</scope>
</reference>
<dbReference type="Gene3D" id="2.90.10.10">
    <property type="entry name" value="Bulb-type lectin domain"/>
    <property type="match status" value="1"/>
</dbReference>
<dbReference type="PROSITE" id="PS00107">
    <property type="entry name" value="PROTEIN_KINASE_ATP"/>
    <property type="match status" value="1"/>
</dbReference>
<dbReference type="SMART" id="SM00108">
    <property type="entry name" value="B_lectin"/>
    <property type="match status" value="1"/>
</dbReference>
<dbReference type="InterPro" id="IPR000719">
    <property type="entry name" value="Prot_kinase_dom"/>
</dbReference>
<dbReference type="HOGENOM" id="CLU_000288_116_2_1"/>
<dbReference type="PANTHER" id="PTHR47974:SF19">
    <property type="entry name" value="RECEPTOR-LIKE SERINE_THREONINE-PROTEIN KINASE"/>
    <property type="match status" value="1"/>
</dbReference>
<dbReference type="OMA" id="WISIRAT"/>
<evidence type="ECO:0000256" key="7">
    <source>
        <dbReference type="ARBA" id="ARBA00022840"/>
    </source>
</evidence>
<feature type="domain" description="Protein kinase" evidence="15">
    <location>
        <begin position="37"/>
        <end position="426"/>
    </location>
</feature>
<dbReference type="EC" id="2.7.11.1" evidence="2"/>
<dbReference type="InterPro" id="IPR017441">
    <property type="entry name" value="Protein_kinase_ATP_BS"/>
</dbReference>
<dbReference type="FunFam" id="3.30.200.20:FF:000178">
    <property type="entry name" value="serine/threonine-protein kinase PBS1-like"/>
    <property type="match status" value="1"/>
</dbReference>
<dbReference type="InterPro" id="IPR001480">
    <property type="entry name" value="Bulb-type_lectin_dom"/>
</dbReference>
<organism evidence="17">
    <name type="scientific">Oryza brachyantha</name>
    <name type="common">malo sina</name>
    <dbReference type="NCBI Taxonomy" id="4533"/>
    <lineage>
        <taxon>Eukaryota</taxon>
        <taxon>Viridiplantae</taxon>
        <taxon>Streptophyta</taxon>
        <taxon>Embryophyta</taxon>
        <taxon>Tracheophyta</taxon>
        <taxon>Spermatophyta</taxon>
        <taxon>Magnoliopsida</taxon>
        <taxon>Liliopsida</taxon>
        <taxon>Poales</taxon>
        <taxon>Poaceae</taxon>
        <taxon>BOP clade</taxon>
        <taxon>Oryzoideae</taxon>
        <taxon>Oryzeae</taxon>
        <taxon>Oryzinae</taxon>
        <taxon>Oryza</taxon>
    </lineage>
</organism>
<keyword evidence="4" id="KW-0812">Transmembrane</keyword>
<dbReference type="Pfam" id="PF07714">
    <property type="entry name" value="PK_Tyr_Ser-Thr"/>
    <property type="match status" value="1"/>
</dbReference>
<dbReference type="GO" id="GO:0016020">
    <property type="term" value="C:membrane"/>
    <property type="evidence" value="ECO:0007669"/>
    <property type="project" value="UniProtKB-SubCell"/>
</dbReference>
<name>J3LV49_ORYBR</name>
<dbReference type="Proteomes" id="UP000006038">
    <property type="component" value="Chromosome 4"/>
</dbReference>
<dbReference type="Gene3D" id="1.10.510.10">
    <property type="entry name" value="Transferase(Phosphotransferase) domain 1"/>
    <property type="match status" value="1"/>
</dbReference>
<comment type="subcellular location">
    <subcellularLocation>
        <location evidence="1">Membrane</location>
        <topology evidence="1">Single-pass type I membrane protein</topology>
    </subcellularLocation>
</comment>
<dbReference type="Gramene" id="OB04G10240.1">
    <property type="protein sequence ID" value="OB04G10240.1"/>
    <property type="gene ID" value="OB04G10240"/>
</dbReference>
<dbReference type="Pfam" id="PF01453">
    <property type="entry name" value="B_lectin"/>
    <property type="match status" value="1"/>
</dbReference>
<dbReference type="FunFam" id="2.90.10.10:FF:000011">
    <property type="entry name" value="Serine/threonine-protein kinase"/>
    <property type="match status" value="1"/>
</dbReference>
<accession>J3LV49</accession>
<feature type="binding site" evidence="13">
    <location>
        <position position="257"/>
    </location>
    <ligand>
        <name>ATP</name>
        <dbReference type="ChEBI" id="CHEBI:30616"/>
    </ligand>
</feature>
<evidence type="ECO:0000256" key="5">
    <source>
        <dbReference type="ARBA" id="ARBA00022729"/>
    </source>
</evidence>
<dbReference type="eggNOG" id="ENOG502QUMK">
    <property type="taxonomic scope" value="Eukaryota"/>
</dbReference>
<proteinExistence type="predicted"/>
<dbReference type="Gene3D" id="3.30.200.20">
    <property type="entry name" value="Phosphorylase Kinase, domain 1"/>
    <property type="match status" value="1"/>
</dbReference>
<evidence type="ECO:0000256" key="6">
    <source>
        <dbReference type="ARBA" id="ARBA00022741"/>
    </source>
</evidence>
<evidence type="ECO:0000256" key="11">
    <source>
        <dbReference type="ARBA" id="ARBA00047899"/>
    </source>
</evidence>
<keyword evidence="8" id="KW-1133">Transmembrane helix</keyword>
<feature type="domain" description="Bulb-type lectin" evidence="16">
    <location>
        <begin position="24"/>
        <end position="163"/>
    </location>
</feature>
<evidence type="ECO:0000256" key="4">
    <source>
        <dbReference type="ARBA" id="ARBA00022692"/>
    </source>
</evidence>
<evidence type="ECO:0000256" key="8">
    <source>
        <dbReference type="ARBA" id="ARBA00022989"/>
    </source>
</evidence>
<dbReference type="Pfam" id="PF00069">
    <property type="entry name" value="Pkinase"/>
    <property type="match status" value="1"/>
</dbReference>
<keyword evidence="5 14" id="KW-0732">Signal</keyword>
<evidence type="ECO:0000256" key="1">
    <source>
        <dbReference type="ARBA" id="ARBA00004479"/>
    </source>
</evidence>
<dbReference type="InterPro" id="IPR001245">
    <property type="entry name" value="Ser-Thr/Tyr_kinase_cat_dom"/>
</dbReference>
<dbReference type="GO" id="GO:0005524">
    <property type="term" value="F:ATP binding"/>
    <property type="evidence" value="ECO:0007669"/>
    <property type="project" value="UniProtKB-UniRule"/>
</dbReference>